<dbReference type="Proteomes" id="UP000028782">
    <property type="component" value="Chromosome"/>
</dbReference>
<comment type="similarity">
    <text evidence="1">Belongs to the hemerythrin family.</text>
</comment>
<dbReference type="RefSeq" id="WP_080731603.1">
    <property type="nucleotide sequence ID" value="NZ_CP006704.1"/>
</dbReference>
<dbReference type="Gene3D" id="1.20.120.50">
    <property type="entry name" value="Hemerythrin-like"/>
    <property type="match status" value="1"/>
</dbReference>
<dbReference type="InterPro" id="IPR050669">
    <property type="entry name" value="Hemerythrin"/>
</dbReference>
<dbReference type="EMBL" id="CP006704">
    <property type="protein sequence ID" value="AIJ49133.1"/>
    <property type="molecule type" value="Genomic_DNA"/>
</dbReference>
<reference evidence="6 7" key="1">
    <citation type="journal article" date="2014" name="Genome Announc.">
        <title>Complete Genome Sequence of Polychlorinated Biphenyl Degrader Comamonas testosteroni TK102 (NBRC 109938).</title>
        <authorList>
            <person name="Fukuda K."/>
            <person name="Hosoyama A."/>
            <person name="Tsuchikane K."/>
            <person name="Ohji S."/>
            <person name="Yamazoe A."/>
            <person name="Fujita N."/>
            <person name="Shintani M."/>
            <person name="Kimbara K."/>
        </authorList>
    </citation>
    <scope>NUCLEOTIDE SEQUENCE [LARGE SCALE GENOMIC DNA]</scope>
    <source>
        <strain evidence="6">TK102</strain>
    </source>
</reference>
<evidence type="ECO:0000259" key="5">
    <source>
        <dbReference type="Pfam" id="PF01814"/>
    </source>
</evidence>
<dbReference type="AlphaFoldDB" id="A0A076PTR7"/>
<evidence type="ECO:0000256" key="1">
    <source>
        <dbReference type="ARBA" id="ARBA00010587"/>
    </source>
</evidence>
<dbReference type="KEGG" id="ctes:O987_25320"/>
<evidence type="ECO:0000313" key="7">
    <source>
        <dbReference type="Proteomes" id="UP000028782"/>
    </source>
</evidence>
<evidence type="ECO:0000256" key="2">
    <source>
        <dbReference type="ARBA" id="ARBA00022723"/>
    </source>
</evidence>
<accession>A0A076PTR7</accession>
<dbReference type="CDD" id="cd12107">
    <property type="entry name" value="Hemerythrin"/>
    <property type="match status" value="1"/>
</dbReference>
<feature type="region of interest" description="Disordered" evidence="4">
    <location>
        <begin position="1"/>
        <end position="20"/>
    </location>
</feature>
<evidence type="ECO:0000256" key="4">
    <source>
        <dbReference type="SAM" id="MobiDB-lite"/>
    </source>
</evidence>
<keyword evidence="3" id="KW-0408">Iron</keyword>
<dbReference type="InterPro" id="IPR012312">
    <property type="entry name" value="Hemerythrin-like"/>
</dbReference>
<evidence type="ECO:0000313" key="6">
    <source>
        <dbReference type="EMBL" id="AIJ49133.1"/>
    </source>
</evidence>
<organism evidence="6 7">
    <name type="scientific">Comamonas testosteroni TK102</name>
    <dbReference type="NCBI Taxonomy" id="1392005"/>
    <lineage>
        <taxon>Bacteria</taxon>
        <taxon>Pseudomonadati</taxon>
        <taxon>Pseudomonadota</taxon>
        <taxon>Betaproteobacteria</taxon>
        <taxon>Burkholderiales</taxon>
        <taxon>Comamonadaceae</taxon>
        <taxon>Comamonas</taxon>
    </lineage>
</organism>
<dbReference type="HOGENOM" id="CLU_086902_1_1_4"/>
<dbReference type="Pfam" id="PF01814">
    <property type="entry name" value="Hemerythrin"/>
    <property type="match status" value="1"/>
</dbReference>
<name>A0A076PTR7_COMTE</name>
<dbReference type="InterPro" id="IPR012827">
    <property type="entry name" value="Hemerythrin_metal-bd"/>
</dbReference>
<sequence length="165" mass="18337">MDLPQQAPPDNKKTTMKETPSLAWSDAMLMGHGAMDEIHEEFVQLAGRLECAGDEQLPGLLQAMESHLQQHFAEEDQWMLSTGFPPRDCHIDEHAAVLKSVAEVRIKLAAGNVALCRDLTRALVDWFPGHATHLDSALAHWLSKQRFGGKPVVIRRNILSSAESH</sequence>
<feature type="domain" description="Hemerythrin-like" evidence="5">
    <location>
        <begin position="34"/>
        <end position="138"/>
    </location>
</feature>
<dbReference type="GO" id="GO:0046872">
    <property type="term" value="F:metal ion binding"/>
    <property type="evidence" value="ECO:0007669"/>
    <property type="project" value="UniProtKB-KW"/>
</dbReference>
<evidence type="ECO:0000256" key="3">
    <source>
        <dbReference type="ARBA" id="ARBA00023004"/>
    </source>
</evidence>
<dbReference type="NCBIfam" id="TIGR02481">
    <property type="entry name" value="hemeryth_dom"/>
    <property type="match status" value="1"/>
</dbReference>
<dbReference type="PANTHER" id="PTHR37164">
    <property type="entry name" value="BACTERIOHEMERYTHRIN"/>
    <property type="match status" value="1"/>
</dbReference>
<protein>
    <submittedName>
        <fullName evidence="6">Hemerythrin</fullName>
    </submittedName>
</protein>
<dbReference type="SUPFAM" id="SSF47188">
    <property type="entry name" value="Hemerythrin-like"/>
    <property type="match status" value="1"/>
</dbReference>
<dbReference type="PANTHER" id="PTHR37164:SF1">
    <property type="entry name" value="BACTERIOHEMERYTHRIN"/>
    <property type="match status" value="1"/>
</dbReference>
<dbReference type="InterPro" id="IPR035938">
    <property type="entry name" value="Hemerythrin-like_sf"/>
</dbReference>
<gene>
    <name evidence="6" type="ORF">O987_25320</name>
</gene>
<keyword evidence="2" id="KW-0479">Metal-binding</keyword>
<proteinExistence type="inferred from homology"/>